<dbReference type="PANTHER" id="PTHR37945">
    <property type="entry name" value="EXTRACELLULAR TUNGSTATE BINDING PROTEIN"/>
    <property type="match status" value="1"/>
</dbReference>
<dbReference type="Pfam" id="PF12849">
    <property type="entry name" value="PBP_like_2"/>
    <property type="match status" value="1"/>
</dbReference>
<accession>A0ABT1NBQ8</accession>
<keyword evidence="5" id="KW-1185">Reference proteome</keyword>
<evidence type="ECO:0000259" key="3">
    <source>
        <dbReference type="PROSITE" id="PS51781"/>
    </source>
</evidence>
<feature type="chain" id="PRO_5047332617" evidence="2">
    <location>
        <begin position="31"/>
        <end position="374"/>
    </location>
</feature>
<dbReference type="PANTHER" id="PTHR37945:SF1">
    <property type="entry name" value="EXTRACELLULAR TUNGSTATE BINDING PROTEIN"/>
    <property type="match status" value="1"/>
</dbReference>
<dbReference type="Gene3D" id="2.30.30.40">
    <property type="entry name" value="SH3 Domains"/>
    <property type="match status" value="1"/>
</dbReference>
<keyword evidence="2" id="KW-0732">Signal</keyword>
<dbReference type="EMBL" id="JAJEKE010000002">
    <property type="protein sequence ID" value="MCQ1528698.1"/>
    <property type="molecule type" value="Genomic_DNA"/>
</dbReference>
<evidence type="ECO:0000313" key="4">
    <source>
        <dbReference type="EMBL" id="MCQ1528698.1"/>
    </source>
</evidence>
<evidence type="ECO:0000313" key="5">
    <source>
        <dbReference type="Proteomes" id="UP001651880"/>
    </source>
</evidence>
<proteinExistence type="predicted"/>
<organism evidence="4 5">
    <name type="scientific">Lutispora saccharofermentans</name>
    <dbReference type="NCBI Taxonomy" id="3024236"/>
    <lineage>
        <taxon>Bacteria</taxon>
        <taxon>Bacillati</taxon>
        <taxon>Bacillota</taxon>
        <taxon>Clostridia</taxon>
        <taxon>Lutisporales</taxon>
        <taxon>Lutisporaceae</taxon>
        <taxon>Lutispora</taxon>
    </lineage>
</organism>
<dbReference type="SUPFAM" id="SSF53850">
    <property type="entry name" value="Periplasmic binding protein-like II"/>
    <property type="match status" value="1"/>
</dbReference>
<dbReference type="InterPro" id="IPR024370">
    <property type="entry name" value="PBP_domain"/>
</dbReference>
<evidence type="ECO:0000256" key="1">
    <source>
        <dbReference type="SAM" id="Coils"/>
    </source>
</evidence>
<dbReference type="InterPro" id="IPR003646">
    <property type="entry name" value="SH3-like_bac-type"/>
</dbReference>
<dbReference type="Pfam" id="PF08239">
    <property type="entry name" value="SH3_3"/>
    <property type="match status" value="1"/>
</dbReference>
<dbReference type="PROSITE" id="PS51781">
    <property type="entry name" value="SH3B"/>
    <property type="match status" value="1"/>
</dbReference>
<sequence>MRRNSKIFATIMVFVFAFSIMLGTATAAYADNAPLVGGLARTTVNAYFRKGPGVDQDILDVIKKGTEVVVLGKAGNWYKISHPDKRVGYVTGKYLEGLDKKLDEVMEEKIKLEERIKSLETKIDLSKLEKNIVLATTTSTQDTGLLDTLVPAFSKKYGVNVKVIAVGTGEAIEMGKRGDADVILVHSRKSEDAFVAEGFGVNRRDVMYNFFLLVGPKDDPAKVSEAKDAVSAMKAIADNGSTFISRGDESGTHKKEKDLWKLANIEPQAQKWYMEVGQGMGATLTMANEQGAYTLVDSGTWYAYQDKVNMKIVLEGDKALFNPYGVIAINPAKYPNIGYNSAMAFVEFITSQEGQTIIKEYKKNGYQLFVPDAK</sequence>
<comment type="caution">
    <text evidence="4">The sequence shown here is derived from an EMBL/GenBank/DDBJ whole genome shotgun (WGS) entry which is preliminary data.</text>
</comment>
<dbReference type="Proteomes" id="UP001651880">
    <property type="component" value="Unassembled WGS sequence"/>
</dbReference>
<dbReference type="InterPro" id="IPR052738">
    <property type="entry name" value="ABC-Tungstate_binding"/>
</dbReference>
<keyword evidence="1" id="KW-0175">Coiled coil</keyword>
<feature type="coiled-coil region" evidence="1">
    <location>
        <begin position="95"/>
        <end position="129"/>
    </location>
</feature>
<reference evidence="4 5" key="1">
    <citation type="submission" date="2021-10" db="EMBL/GenBank/DDBJ databases">
        <title>Lutispora strain m25 sp. nov., a thermophilic, non-spore-forming bacterium isolated from a lab-scale methanogenic bioreactor digesting anaerobic sludge.</title>
        <authorList>
            <person name="El Houari A."/>
            <person name="Mcdonald J."/>
        </authorList>
    </citation>
    <scope>NUCLEOTIDE SEQUENCE [LARGE SCALE GENOMIC DNA]</scope>
    <source>
        <strain evidence="5">m25</strain>
    </source>
</reference>
<feature type="signal peptide" evidence="2">
    <location>
        <begin position="1"/>
        <end position="30"/>
    </location>
</feature>
<dbReference type="Gene3D" id="3.40.190.10">
    <property type="entry name" value="Periplasmic binding protein-like II"/>
    <property type="match status" value="2"/>
</dbReference>
<gene>
    <name evidence="4" type="ORF">LJD61_03950</name>
</gene>
<feature type="domain" description="SH3b" evidence="3">
    <location>
        <begin position="30"/>
        <end position="99"/>
    </location>
</feature>
<dbReference type="RefSeq" id="WP_255226214.1">
    <property type="nucleotide sequence ID" value="NZ_JAJEKE010000002.1"/>
</dbReference>
<name>A0ABT1NBQ8_9FIRM</name>
<evidence type="ECO:0000256" key="2">
    <source>
        <dbReference type="SAM" id="SignalP"/>
    </source>
</evidence>
<protein>
    <submittedName>
        <fullName evidence="4">Substrate-binding domain-containing protein</fullName>
    </submittedName>
</protein>